<comment type="caution">
    <text evidence="1">The sequence shown here is derived from an EMBL/GenBank/DDBJ whole genome shotgun (WGS) entry which is preliminary data.</text>
</comment>
<dbReference type="OrthoDB" id="1436780at2759"/>
<dbReference type="AlphaFoldDB" id="A0A371HAP8"/>
<evidence type="ECO:0000313" key="2">
    <source>
        <dbReference type="Proteomes" id="UP000257109"/>
    </source>
</evidence>
<reference evidence="1" key="1">
    <citation type="submission" date="2018-05" db="EMBL/GenBank/DDBJ databases">
        <title>Draft genome of Mucuna pruriens seed.</title>
        <authorList>
            <person name="Nnadi N.E."/>
            <person name="Vos R."/>
            <person name="Hasami M.H."/>
            <person name="Devisetty U.K."/>
            <person name="Aguiy J.C."/>
        </authorList>
    </citation>
    <scope>NUCLEOTIDE SEQUENCE [LARGE SCALE GENOMIC DNA]</scope>
    <source>
        <strain evidence="1">JCA_2017</strain>
    </source>
</reference>
<gene>
    <name evidence="1" type="ORF">CR513_17067</name>
</gene>
<proteinExistence type="predicted"/>
<name>A0A371HAP8_MUCPR</name>
<protein>
    <submittedName>
        <fullName evidence="1">Uncharacterized protein</fullName>
    </submittedName>
</protein>
<sequence length="98" mass="10808">MQAFRVICHCLCMEPTTAKFLHYYVVCLGLKTGWVSLTGLSKIYLFNAYSTSYKGFKGRFVKSAMSCSPSTAGQFPSTYDDCTSSMVGLRTTCKLGRG</sequence>
<feature type="non-terminal residue" evidence="1">
    <location>
        <position position="1"/>
    </location>
</feature>
<dbReference type="EMBL" id="QJKJ01003124">
    <property type="protein sequence ID" value="RDX99826.1"/>
    <property type="molecule type" value="Genomic_DNA"/>
</dbReference>
<evidence type="ECO:0000313" key="1">
    <source>
        <dbReference type="EMBL" id="RDX99826.1"/>
    </source>
</evidence>
<dbReference type="Proteomes" id="UP000257109">
    <property type="component" value="Unassembled WGS sequence"/>
</dbReference>
<accession>A0A371HAP8</accession>
<keyword evidence="2" id="KW-1185">Reference proteome</keyword>
<organism evidence="1 2">
    <name type="scientific">Mucuna pruriens</name>
    <name type="common">Velvet bean</name>
    <name type="synonym">Dolichos pruriens</name>
    <dbReference type="NCBI Taxonomy" id="157652"/>
    <lineage>
        <taxon>Eukaryota</taxon>
        <taxon>Viridiplantae</taxon>
        <taxon>Streptophyta</taxon>
        <taxon>Embryophyta</taxon>
        <taxon>Tracheophyta</taxon>
        <taxon>Spermatophyta</taxon>
        <taxon>Magnoliopsida</taxon>
        <taxon>eudicotyledons</taxon>
        <taxon>Gunneridae</taxon>
        <taxon>Pentapetalae</taxon>
        <taxon>rosids</taxon>
        <taxon>fabids</taxon>
        <taxon>Fabales</taxon>
        <taxon>Fabaceae</taxon>
        <taxon>Papilionoideae</taxon>
        <taxon>50 kb inversion clade</taxon>
        <taxon>NPAAA clade</taxon>
        <taxon>indigoferoid/millettioid clade</taxon>
        <taxon>Phaseoleae</taxon>
        <taxon>Mucuna</taxon>
    </lineage>
</organism>